<dbReference type="InterPro" id="IPR011029">
    <property type="entry name" value="DEATH-like_dom_sf"/>
</dbReference>
<dbReference type="Pfam" id="PF00531">
    <property type="entry name" value="Death"/>
    <property type="match status" value="1"/>
</dbReference>
<dbReference type="GO" id="GO:0007165">
    <property type="term" value="P:signal transduction"/>
    <property type="evidence" value="ECO:0007669"/>
    <property type="project" value="InterPro"/>
</dbReference>
<comment type="caution">
    <text evidence="2">The sequence shown here is derived from an EMBL/GenBank/DDBJ whole genome shotgun (WGS) entry which is preliminary data.</text>
</comment>
<dbReference type="Gene3D" id="1.10.533.10">
    <property type="entry name" value="Death Domain, Fas"/>
    <property type="match status" value="1"/>
</dbReference>
<dbReference type="Pfam" id="PF05729">
    <property type="entry name" value="NACHT"/>
    <property type="match status" value="1"/>
</dbReference>
<evidence type="ECO:0000313" key="2">
    <source>
        <dbReference type="EMBL" id="KAJ8032691.1"/>
    </source>
</evidence>
<dbReference type="AlphaFoldDB" id="A0A9Q1BU90"/>
<dbReference type="InterPro" id="IPR007111">
    <property type="entry name" value="NACHT_NTPase"/>
</dbReference>
<dbReference type="Proteomes" id="UP001152320">
    <property type="component" value="Chromosome 12"/>
</dbReference>
<dbReference type="Gene3D" id="3.40.50.300">
    <property type="entry name" value="P-loop containing nucleotide triphosphate hydrolases"/>
    <property type="match status" value="1"/>
</dbReference>
<dbReference type="PROSITE" id="PS50017">
    <property type="entry name" value="DEATH_DOMAIN"/>
    <property type="match status" value="1"/>
</dbReference>
<feature type="domain" description="Death" evidence="1">
    <location>
        <begin position="14"/>
        <end position="98"/>
    </location>
</feature>
<dbReference type="OrthoDB" id="427518at2759"/>
<reference evidence="2" key="1">
    <citation type="submission" date="2021-10" db="EMBL/GenBank/DDBJ databases">
        <title>Tropical sea cucumber genome reveals ecological adaptation and Cuvierian tubules defense mechanism.</title>
        <authorList>
            <person name="Chen T."/>
        </authorList>
    </citation>
    <scope>NUCLEOTIDE SEQUENCE</scope>
    <source>
        <strain evidence="2">Nanhai2018</strain>
        <tissue evidence="2">Muscle</tissue>
    </source>
</reference>
<dbReference type="CDD" id="cd01670">
    <property type="entry name" value="Death"/>
    <property type="match status" value="1"/>
</dbReference>
<dbReference type="InterPro" id="IPR000488">
    <property type="entry name" value="Death_dom"/>
</dbReference>
<name>A0A9Q1BU90_HOLLE</name>
<evidence type="ECO:0000259" key="1">
    <source>
        <dbReference type="PROSITE" id="PS50017"/>
    </source>
</evidence>
<protein>
    <recommendedName>
        <fullName evidence="1">Death domain-containing protein</fullName>
    </recommendedName>
</protein>
<dbReference type="PANTHER" id="PTHR46312:SF2">
    <property type="entry name" value="NUCLEOTIDE-BINDING OLIGOMERIZATION DOMAIN-CONTAINING PROTEIN 2-LIKE"/>
    <property type="match status" value="1"/>
</dbReference>
<dbReference type="SUPFAM" id="SSF52540">
    <property type="entry name" value="P-loop containing nucleoside triphosphate hydrolases"/>
    <property type="match status" value="1"/>
</dbReference>
<evidence type="ECO:0000313" key="3">
    <source>
        <dbReference type="Proteomes" id="UP001152320"/>
    </source>
</evidence>
<dbReference type="InterPro" id="IPR027417">
    <property type="entry name" value="P-loop_NTPase"/>
</dbReference>
<sequence length="866" mass="100691">MATSKEKDRPLEVSNQVLQYVACELTAEWLDLARYLQISEGILYDKKTDNIGHVKEAKYQMLLCWKRKVGRNATYCVLADALKRAGRRDLSHEVQTEERNARKRSGNIEYNSDLSTTVGDEGMTSAMKEKKAKFKKELRNKYKNLCGLIQPVPFLDERYPIDELFVQSRIVVLDGIQRESDLQKNWTPLENYEDIFTNDRTKSRLRIIDGEPGYGKTALTLKIVHDWCHEKSPVNDFEILILLQLSQCQKGQTIYSEIKKFLLPRDSSLEVEDIKGIIEISSILIILDGYDEYPDRRREETDINYIIRGDMFQEKEVILTTRTSCVPPYCPQSTVRIRLTGFDDEVQENYMKKVYGQPGHNHIENFSRFLLENPIDEDLKQVPLFFVTIFGMMDREGVVEKLNTSTAFFRHLVACFHSHVKLRGPSPLIRQRRRSLTDHSKLDKEAFEGLSANLQWIIWDRDKLRNKIGEKLYDEYVSIGILIEEEVFDDDDIDYRTQTRFFHKLFVEWFAAHHLAKGSTGKNTSLLERLDPNDAHFVFRFACGLSPESAPNIIKYLATSNDNDSLTMSCIAEWGGDLDEISNTINHFSSRGICITGLDRPLIQTVSVQILKYAADHKVITVKQMELWHCLSEVQSTAEPSLSLACSLRENDANVSLPVVTSLRKLVIRGDTSMKHETGPQKILQYSSMCRGLTEVCFICCMLPRSINPTTSMSVLKSRKVTVEWTPNDRSYLLNLSSGQWERTYFRPEKIRDEELLWKLYGRMKSCDNPKVKVLIKRGARNPLLEIESRVRQMQSMEDEDQGMEIESRMRRMQWMEDDDEGKEIESRVRQMQWSNIQREMTEEEYRLEKRELEECCYGRQLCVII</sequence>
<dbReference type="SMART" id="SM00005">
    <property type="entry name" value="DEATH"/>
    <property type="match status" value="1"/>
</dbReference>
<dbReference type="PANTHER" id="PTHR46312">
    <property type="entry name" value="NACHT DOMAIN-CONTAINING PROTEIN"/>
    <property type="match status" value="1"/>
</dbReference>
<organism evidence="2 3">
    <name type="scientific">Holothuria leucospilota</name>
    <name type="common">Black long sea cucumber</name>
    <name type="synonym">Mertensiothuria leucospilota</name>
    <dbReference type="NCBI Taxonomy" id="206669"/>
    <lineage>
        <taxon>Eukaryota</taxon>
        <taxon>Metazoa</taxon>
        <taxon>Echinodermata</taxon>
        <taxon>Eleutherozoa</taxon>
        <taxon>Echinozoa</taxon>
        <taxon>Holothuroidea</taxon>
        <taxon>Aspidochirotacea</taxon>
        <taxon>Aspidochirotida</taxon>
        <taxon>Holothuriidae</taxon>
        <taxon>Holothuria</taxon>
    </lineage>
</organism>
<keyword evidence="3" id="KW-1185">Reference proteome</keyword>
<dbReference type="SUPFAM" id="SSF47986">
    <property type="entry name" value="DEATH domain"/>
    <property type="match status" value="1"/>
</dbReference>
<gene>
    <name evidence="2" type="ORF">HOLleu_26282</name>
</gene>
<dbReference type="EMBL" id="JAIZAY010000012">
    <property type="protein sequence ID" value="KAJ8032691.1"/>
    <property type="molecule type" value="Genomic_DNA"/>
</dbReference>
<proteinExistence type="predicted"/>
<accession>A0A9Q1BU90</accession>